<sequence length="78" mass="8345">MFTAQQALLRAVTDYVDHCRRVLDFTTAVTGHLGGDIHATATDLAATTRQLENTLLIERAAVAAALDNPRTTSGAHAR</sequence>
<evidence type="ECO:0000313" key="2">
    <source>
        <dbReference type="Proteomes" id="UP001139157"/>
    </source>
</evidence>
<protein>
    <submittedName>
        <fullName evidence="1">Uncharacterized protein</fullName>
    </submittedName>
</protein>
<proteinExistence type="predicted"/>
<dbReference type="EMBL" id="JAMRXG010000005">
    <property type="protein sequence ID" value="MCM6774537.1"/>
    <property type="molecule type" value="Genomic_DNA"/>
</dbReference>
<gene>
    <name evidence="1" type="ORF">NDR86_13745</name>
</gene>
<keyword evidence="2" id="KW-1185">Reference proteome</keyword>
<evidence type="ECO:0000313" key="1">
    <source>
        <dbReference type="EMBL" id="MCM6774537.1"/>
    </source>
</evidence>
<accession>A0A9X2E582</accession>
<name>A0A9X2E582_9NOCA</name>
<organism evidence="1 2">
    <name type="scientific">Nocardia pulmonis</name>
    <dbReference type="NCBI Taxonomy" id="2951408"/>
    <lineage>
        <taxon>Bacteria</taxon>
        <taxon>Bacillati</taxon>
        <taxon>Actinomycetota</taxon>
        <taxon>Actinomycetes</taxon>
        <taxon>Mycobacteriales</taxon>
        <taxon>Nocardiaceae</taxon>
        <taxon>Nocardia</taxon>
    </lineage>
</organism>
<reference evidence="1" key="1">
    <citation type="submission" date="2022-06" db="EMBL/GenBank/DDBJ databases">
        <title>Novel species in genus nocardia.</title>
        <authorList>
            <person name="Li F."/>
        </authorList>
    </citation>
    <scope>NUCLEOTIDE SEQUENCE</scope>
    <source>
        <strain evidence="1">CDC141</strain>
    </source>
</reference>
<comment type="caution">
    <text evidence="1">The sequence shown here is derived from an EMBL/GenBank/DDBJ whole genome shotgun (WGS) entry which is preliminary data.</text>
</comment>
<dbReference type="RefSeq" id="WP_251912225.1">
    <property type="nucleotide sequence ID" value="NZ_JAMRXG010000005.1"/>
</dbReference>
<dbReference type="Proteomes" id="UP001139157">
    <property type="component" value="Unassembled WGS sequence"/>
</dbReference>
<dbReference type="AlphaFoldDB" id="A0A9X2E582"/>